<feature type="compositionally biased region" description="Gly residues" evidence="3">
    <location>
        <begin position="714"/>
        <end position="724"/>
    </location>
</feature>
<feature type="compositionally biased region" description="Low complexity" evidence="3">
    <location>
        <begin position="907"/>
        <end position="926"/>
    </location>
</feature>
<proteinExistence type="predicted"/>
<dbReference type="PROSITE" id="PS51450">
    <property type="entry name" value="LRR"/>
    <property type="match status" value="1"/>
</dbReference>
<feature type="compositionally biased region" description="Basic and acidic residues" evidence="3">
    <location>
        <begin position="840"/>
        <end position="853"/>
    </location>
</feature>
<keyword evidence="5" id="KW-1185">Reference proteome</keyword>
<feature type="compositionally biased region" description="Polar residues" evidence="3">
    <location>
        <begin position="868"/>
        <end position="878"/>
    </location>
</feature>
<dbReference type="Proteomes" id="UP000323386">
    <property type="component" value="Unassembled WGS sequence"/>
</dbReference>
<accession>A0A5C3F4J4</accession>
<feature type="region of interest" description="Disordered" evidence="3">
    <location>
        <begin position="1"/>
        <end position="112"/>
    </location>
</feature>
<gene>
    <name evidence="4" type="ORF">PSFLO_04355</name>
</gene>
<reference evidence="4 5" key="1">
    <citation type="submission" date="2018-03" db="EMBL/GenBank/DDBJ databases">
        <authorList>
            <person name="Guldener U."/>
        </authorList>
    </citation>
    <scope>NUCLEOTIDE SEQUENCE [LARGE SCALE GENOMIC DNA]</scope>
    <source>
        <strain evidence="4 5">DAOM196992</strain>
    </source>
</reference>
<feature type="region of interest" description="Disordered" evidence="3">
    <location>
        <begin position="833"/>
        <end position="941"/>
    </location>
</feature>
<keyword evidence="1" id="KW-0433">Leucine-rich repeat</keyword>
<feature type="region of interest" description="Disordered" evidence="3">
    <location>
        <begin position="166"/>
        <end position="185"/>
    </location>
</feature>
<feature type="region of interest" description="Disordered" evidence="3">
    <location>
        <begin position="607"/>
        <end position="650"/>
    </location>
</feature>
<feature type="region of interest" description="Disordered" evidence="3">
    <location>
        <begin position="458"/>
        <end position="480"/>
    </location>
</feature>
<dbReference type="InterPro" id="IPR003591">
    <property type="entry name" value="Leu-rich_rpt_typical-subtyp"/>
</dbReference>
<feature type="compositionally biased region" description="Low complexity" evidence="3">
    <location>
        <begin position="736"/>
        <end position="749"/>
    </location>
</feature>
<dbReference type="InterPro" id="IPR001611">
    <property type="entry name" value="Leu-rich_rpt"/>
</dbReference>
<dbReference type="SUPFAM" id="SSF52075">
    <property type="entry name" value="Outer arm dynein light chain 1"/>
    <property type="match status" value="1"/>
</dbReference>
<protein>
    <submittedName>
        <fullName evidence="4">Uncharacterized protein</fullName>
    </submittedName>
</protein>
<feature type="compositionally biased region" description="Basic residues" evidence="3">
    <location>
        <begin position="608"/>
        <end position="618"/>
    </location>
</feature>
<feature type="compositionally biased region" description="Polar residues" evidence="3">
    <location>
        <begin position="86"/>
        <end position="97"/>
    </location>
</feature>
<dbReference type="Pfam" id="PF13855">
    <property type="entry name" value="LRR_8"/>
    <property type="match status" value="1"/>
</dbReference>
<feature type="compositionally biased region" description="Low complexity" evidence="3">
    <location>
        <begin position="68"/>
        <end position="85"/>
    </location>
</feature>
<evidence type="ECO:0000256" key="3">
    <source>
        <dbReference type="SAM" id="MobiDB-lite"/>
    </source>
</evidence>
<dbReference type="InterPro" id="IPR032675">
    <property type="entry name" value="LRR_dom_sf"/>
</dbReference>
<sequence length="1074" mass="112435">MAPHVTNPLARTRNRSSSSTSSSNSSSDDDGCTSDQSDDIPPETGFDPFLAATRRARINSSASSTTQPLAAASSRPSPISSPATSNDTIRSANSQPKHQGHVGDHDDDNAADPEAHRWTQIDAFWSKVVDDTMFRPKQGPIDLSSKGITVILPKIADLSRFVALPPPRYESDPPQPDPHALSDIAHSKSGGLVRHESYLAPFSSHHHNDSSTLGQRAFARSKSAFQPGMRTSHSFSRTTSAMSALSSRSGGSNAAASNSPARFRDPRDRQATLNLFLAQNRLTTLPSAIFQLANLRVLSLRFNQLERLPPAIGELHNLTELNIANNQLRFLPAEILRLRLEVFNWFPNPFLKPPRDGRLTVRPLLSIRAKHARHAQLHRLGRLDETPVRDQGETPPNGGAAAAVAAAAAQPLPIIRIGQSAAGTSTTAAGPGAANRQRLLDRTRSEAQVEGFLASGMGRLGVTPSSHSILEDDGEDSFDADSTAEAITPMSAALASQAGVAPGETAGLDADDDERSRILAAAFEDSGSDDDGDEAPAGLAPTAASNAGWLKGKVEGRSRVLGQKDVAPLPTLQELCVRRLLGAYDTAEAQAQGLVSPFLSPMITAAGGRRRAGSRRNGSKPGTPRWGATPRSSRTLSTRSISFSSSTGSESGLLAKRVPTLLEAYENGTLQSLEGELGRGLVPLLEAARRSATRDWGTKARVSRSAASRKKSGSIGGGSGGGGAHARAQTVAMGQAAGDSDSKASAAGADEAEDRDTFGGIEAAGSLDRGDDACENPWFSRCPNPKHVCEGQEAGLYGSQAGGRPTLALHRSRGYGSSSSVSSLGTTLGFGGAGAGKVRSQHDDDSEMARSVDDGVSSISSSAGRHSPVSQASSTDTLGGSGGAGDMTASASTPQLHHQHHHHAHWAARPPSFSRSNSSSSSSFITSGGGGGGPARFGSVHSFGRQPSSVFQRGFSTSSALSASGLRPTLSRSHLYGGEAGDGDGATAGRDWPLDEAQHMSAPVFSRAGETRLEWISHIAGRKVSRMAEVQVDLDLDGDEGTADVGTGSEYSGDKNLIPIQWRGCSRGCLDFLI</sequence>
<feature type="compositionally biased region" description="Pro residues" evidence="3">
    <location>
        <begin position="166"/>
        <end position="177"/>
    </location>
</feature>
<dbReference type="AlphaFoldDB" id="A0A5C3F4J4"/>
<evidence type="ECO:0000256" key="2">
    <source>
        <dbReference type="ARBA" id="ARBA00022737"/>
    </source>
</evidence>
<dbReference type="EMBL" id="OOIP01000011">
    <property type="protein sequence ID" value="SPO38876.1"/>
    <property type="molecule type" value="Genomic_DNA"/>
</dbReference>
<feature type="compositionally biased region" description="Polar residues" evidence="3">
    <location>
        <begin position="58"/>
        <end position="67"/>
    </location>
</feature>
<dbReference type="GO" id="GO:0005737">
    <property type="term" value="C:cytoplasm"/>
    <property type="evidence" value="ECO:0007669"/>
    <property type="project" value="TreeGrafter"/>
</dbReference>
<evidence type="ECO:0000313" key="4">
    <source>
        <dbReference type="EMBL" id="SPO38876.1"/>
    </source>
</evidence>
<dbReference type="OrthoDB" id="660555at2759"/>
<dbReference type="PANTHER" id="PTHR48051:SF54">
    <property type="entry name" value="LEUCINE-RICH REPEAT-CONTAINING PROTEIN"/>
    <property type="match status" value="1"/>
</dbReference>
<evidence type="ECO:0000313" key="5">
    <source>
        <dbReference type="Proteomes" id="UP000323386"/>
    </source>
</evidence>
<feature type="region of interest" description="Disordered" evidence="3">
    <location>
        <begin position="224"/>
        <end position="265"/>
    </location>
</feature>
<feature type="region of interest" description="Disordered" evidence="3">
    <location>
        <begin position="523"/>
        <end position="543"/>
    </location>
</feature>
<feature type="compositionally biased region" description="Acidic residues" evidence="3">
    <location>
        <begin position="27"/>
        <end position="41"/>
    </location>
</feature>
<feature type="region of interest" description="Disordered" evidence="3">
    <location>
        <begin position="690"/>
        <end position="772"/>
    </location>
</feature>
<feature type="compositionally biased region" description="Low complexity" evidence="3">
    <location>
        <begin position="631"/>
        <end position="650"/>
    </location>
</feature>
<feature type="compositionally biased region" description="Low complexity" evidence="3">
    <location>
        <begin position="854"/>
        <end position="867"/>
    </location>
</feature>
<evidence type="ECO:0000256" key="1">
    <source>
        <dbReference type="ARBA" id="ARBA00022614"/>
    </source>
</evidence>
<dbReference type="SMART" id="SM00369">
    <property type="entry name" value="LRR_TYP"/>
    <property type="match status" value="2"/>
</dbReference>
<dbReference type="Gene3D" id="3.80.10.10">
    <property type="entry name" value="Ribonuclease Inhibitor"/>
    <property type="match status" value="1"/>
</dbReference>
<feature type="compositionally biased region" description="Low complexity" evidence="3">
    <location>
        <begin position="236"/>
        <end position="259"/>
    </location>
</feature>
<feature type="compositionally biased region" description="Basic residues" evidence="3">
    <location>
        <begin position="897"/>
        <end position="906"/>
    </location>
</feature>
<dbReference type="InterPro" id="IPR050216">
    <property type="entry name" value="LRR_domain-containing"/>
</dbReference>
<dbReference type="PANTHER" id="PTHR48051">
    <property type="match status" value="1"/>
</dbReference>
<name>A0A5C3F4J4_9BASI</name>
<feature type="compositionally biased region" description="Low complexity" evidence="3">
    <location>
        <begin position="16"/>
        <end position="26"/>
    </location>
</feature>
<keyword evidence="2" id="KW-0677">Repeat</keyword>
<organism evidence="4 5">
    <name type="scientific">Pseudozyma flocculosa</name>
    <dbReference type="NCBI Taxonomy" id="84751"/>
    <lineage>
        <taxon>Eukaryota</taxon>
        <taxon>Fungi</taxon>
        <taxon>Dikarya</taxon>
        <taxon>Basidiomycota</taxon>
        <taxon>Ustilaginomycotina</taxon>
        <taxon>Ustilaginomycetes</taxon>
        <taxon>Ustilaginales</taxon>
        <taxon>Ustilaginaceae</taxon>
        <taxon>Pseudozyma</taxon>
    </lineage>
</organism>